<dbReference type="CDD" id="cd00751">
    <property type="entry name" value="thiolase"/>
    <property type="match status" value="1"/>
</dbReference>
<comment type="similarity">
    <text evidence="3 12">Belongs to the thiolase-like superfamily. Thiolase family.</text>
</comment>
<dbReference type="FunFam" id="3.40.47.10:FF:000010">
    <property type="entry name" value="Acetyl-CoA acetyltransferase (Thiolase)"/>
    <property type="match status" value="1"/>
</dbReference>
<keyword evidence="16" id="KW-1185">Reference proteome</keyword>
<dbReference type="NCBIfam" id="NF006551">
    <property type="entry name" value="PRK09050.1"/>
    <property type="match status" value="1"/>
</dbReference>
<evidence type="ECO:0000256" key="9">
    <source>
        <dbReference type="ARBA" id="ARBA00041222"/>
    </source>
</evidence>
<dbReference type="InterPro" id="IPR020615">
    <property type="entry name" value="Thiolase_acyl_enz_int_AS"/>
</dbReference>
<evidence type="ECO:0000256" key="4">
    <source>
        <dbReference type="ARBA" id="ARBA00012233"/>
    </source>
</evidence>
<dbReference type="KEGG" id="orp:MOP44_06410"/>
<dbReference type="PANTHER" id="PTHR18919">
    <property type="entry name" value="ACETYL-COA C-ACYLTRANSFERASE"/>
    <property type="match status" value="1"/>
</dbReference>
<comment type="pathway">
    <text evidence="2">Aromatic compound metabolism; beta-ketoadipate pathway; acetyl-CoA and succinyl-CoA from 3-oxoadipate: step 2/2.</text>
</comment>
<dbReference type="InterPro" id="IPR012793">
    <property type="entry name" value="PcaF"/>
</dbReference>
<keyword evidence="8 12" id="KW-0012">Acyltransferase</keyword>
<dbReference type="PIRSF" id="PIRSF000429">
    <property type="entry name" value="Ac-CoA_Ac_transf"/>
    <property type="match status" value="1"/>
</dbReference>
<dbReference type="EMBL" id="CP093313">
    <property type="protein sequence ID" value="UWZ85570.1"/>
    <property type="molecule type" value="Genomic_DNA"/>
</dbReference>
<evidence type="ECO:0000256" key="10">
    <source>
        <dbReference type="ARBA" id="ARBA00048527"/>
    </source>
</evidence>
<dbReference type="PROSITE" id="PS00737">
    <property type="entry name" value="THIOLASE_2"/>
    <property type="match status" value="1"/>
</dbReference>
<dbReference type="InterPro" id="IPR020617">
    <property type="entry name" value="Thiolase_C"/>
</dbReference>
<evidence type="ECO:0000256" key="12">
    <source>
        <dbReference type="RuleBase" id="RU003557"/>
    </source>
</evidence>
<accession>A0A9J7BUX6</accession>
<dbReference type="GO" id="GO:0033812">
    <property type="term" value="F:3-oxoadipyl-CoA thiolase activity"/>
    <property type="evidence" value="ECO:0007669"/>
    <property type="project" value="UniProtKB-EC"/>
</dbReference>
<dbReference type="PROSITE" id="PS00099">
    <property type="entry name" value="THIOLASE_3"/>
    <property type="match status" value="1"/>
</dbReference>
<evidence type="ECO:0000256" key="3">
    <source>
        <dbReference type="ARBA" id="ARBA00010982"/>
    </source>
</evidence>
<sequence>MRPVFICDAMRTPIGRYGGALASVRADDLAAIPLRYLMRRNPQADWAAVDDVMLGCANQAGEDNRNVARMALLLAGLPEAVPGVTINRLCGSGMDAVGTAARAIACGEADFIIAGGVESMSRAPFVMGKAESAYQRSAEIHDTTLGWRFINPRFRDLYGTDSMPETGENVARDCAVERSAQDAFAWRSQMRAARAQHDGFFAEEIVPVQIAGKKEVTTVAQDEHPRPDTTPGKLAALKPLFADGTVTAGNASGINDGAAAMVVASEDAISRHGLRPRARVLGMATAGVPPRVMGIGPVPATRKLLSLLKKRIADFDWIQLNEAFASQALACLRQLGLPEDAGHVNATGGAIALGHPLGMSGARLVMTAAHQIEKFGGKLALATMCIGVGQGIALAVERV</sequence>
<keyword evidence="6 12" id="KW-0808">Transferase</keyword>
<evidence type="ECO:0000256" key="1">
    <source>
        <dbReference type="ARBA" id="ARBA00003720"/>
    </source>
</evidence>
<evidence type="ECO:0000256" key="2">
    <source>
        <dbReference type="ARBA" id="ARBA00005071"/>
    </source>
</evidence>
<reference evidence="15" key="1">
    <citation type="submission" date="2021-04" db="EMBL/GenBank/DDBJ databases">
        <title>Phylogenetic analysis of Acidobacteriaceae.</title>
        <authorList>
            <person name="Qiu L."/>
            <person name="Zhang Q."/>
        </authorList>
    </citation>
    <scope>NUCLEOTIDE SEQUENCE</scope>
    <source>
        <strain evidence="15">DSM 25168</strain>
    </source>
</reference>
<feature type="domain" description="Thiolase N-terminal" evidence="13">
    <location>
        <begin position="4"/>
        <end position="267"/>
    </location>
</feature>
<feature type="domain" description="Thiolase C-terminal" evidence="14">
    <location>
        <begin position="275"/>
        <end position="398"/>
    </location>
</feature>
<comment type="catalytic activity">
    <reaction evidence="10">
        <text>succinyl-CoA + acetyl-CoA = 3-oxoadipyl-CoA + CoA</text>
        <dbReference type="Rhea" id="RHEA:19481"/>
        <dbReference type="ChEBI" id="CHEBI:57287"/>
        <dbReference type="ChEBI" id="CHEBI:57288"/>
        <dbReference type="ChEBI" id="CHEBI:57292"/>
        <dbReference type="ChEBI" id="CHEBI:57348"/>
        <dbReference type="EC" id="2.3.1.174"/>
    </reaction>
</comment>
<dbReference type="InterPro" id="IPR016039">
    <property type="entry name" value="Thiolase-like"/>
</dbReference>
<evidence type="ECO:0000256" key="7">
    <source>
        <dbReference type="ARBA" id="ARBA00022797"/>
    </source>
</evidence>
<dbReference type="InterPro" id="IPR020616">
    <property type="entry name" value="Thiolase_N"/>
</dbReference>
<dbReference type="InterPro" id="IPR002155">
    <property type="entry name" value="Thiolase"/>
</dbReference>
<dbReference type="EC" id="2.3.1.174" evidence="4"/>
<dbReference type="InterPro" id="IPR020613">
    <property type="entry name" value="Thiolase_CS"/>
</dbReference>
<feature type="active site" description="Proton acceptor" evidence="11">
    <location>
        <position position="355"/>
    </location>
</feature>
<evidence type="ECO:0000256" key="11">
    <source>
        <dbReference type="PIRSR" id="PIRSR000429-1"/>
    </source>
</evidence>
<proteinExistence type="inferred from homology"/>
<name>A0A9J7BUX6_9BACT</name>
<protein>
    <recommendedName>
        <fullName evidence="5">Beta-ketoadipyl-CoA thiolase</fullName>
        <ecNumber evidence="4">2.3.1.174</ecNumber>
    </recommendedName>
    <alternativeName>
        <fullName evidence="9">3-oxoadipyl-CoA thiolase</fullName>
    </alternativeName>
</protein>
<dbReference type="RefSeq" id="WP_260795134.1">
    <property type="nucleotide sequence ID" value="NZ_CP093313.1"/>
</dbReference>
<feature type="active site" description="Proton acceptor" evidence="11">
    <location>
        <position position="385"/>
    </location>
</feature>
<dbReference type="InterPro" id="IPR020610">
    <property type="entry name" value="Thiolase_AS"/>
</dbReference>
<evidence type="ECO:0000259" key="13">
    <source>
        <dbReference type="Pfam" id="PF00108"/>
    </source>
</evidence>
<evidence type="ECO:0000313" key="16">
    <source>
        <dbReference type="Proteomes" id="UP001059380"/>
    </source>
</evidence>
<dbReference type="PROSITE" id="PS00098">
    <property type="entry name" value="THIOLASE_1"/>
    <property type="match status" value="1"/>
</dbReference>
<dbReference type="Gene3D" id="3.40.47.10">
    <property type="match status" value="1"/>
</dbReference>
<feature type="active site" description="Acyl-thioester intermediate" evidence="11">
    <location>
        <position position="90"/>
    </location>
</feature>
<comment type="function">
    <text evidence="1">Catalyzes thiolytic cleavage of beta-ketoadipyl-CoA to succinyl-CoA and acetyl-CoA.</text>
</comment>
<dbReference type="Pfam" id="PF00108">
    <property type="entry name" value="Thiolase_N"/>
    <property type="match status" value="1"/>
</dbReference>
<evidence type="ECO:0000313" key="15">
    <source>
        <dbReference type="EMBL" id="UWZ85570.1"/>
    </source>
</evidence>
<dbReference type="AlphaFoldDB" id="A0A9J7BUX6"/>
<dbReference type="Pfam" id="PF02803">
    <property type="entry name" value="Thiolase_C"/>
    <property type="match status" value="1"/>
</dbReference>
<evidence type="ECO:0000259" key="14">
    <source>
        <dbReference type="Pfam" id="PF02803"/>
    </source>
</evidence>
<dbReference type="PANTHER" id="PTHR18919:SF107">
    <property type="entry name" value="ACETYL-COA ACETYLTRANSFERASE, CYTOSOLIC"/>
    <property type="match status" value="1"/>
</dbReference>
<dbReference type="GO" id="GO:0019619">
    <property type="term" value="P:3,4-dihydroxybenzoate catabolic process"/>
    <property type="evidence" value="ECO:0007669"/>
    <property type="project" value="InterPro"/>
</dbReference>
<dbReference type="SUPFAM" id="SSF53901">
    <property type="entry name" value="Thiolase-like"/>
    <property type="match status" value="2"/>
</dbReference>
<keyword evidence="7" id="KW-0058">Aromatic hydrocarbons catabolism</keyword>
<organism evidence="15 16">
    <name type="scientific">Occallatibacter riparius</name>
    <dbReference type="NCBI Taxonomy" id="1002689"/>
    <lineage>
        <taxon>Bacteria</taxon>
        <taxon>Pseudomonadati</taxon>
        <taxon>Acidobacteriota</taxon>
        <taxon>Terriglobia</taxon>
        <taxon>Terriglobales</taxon>
        <taxon>Acidobacteriaceae</taxon>
        <taxon>Occallatibacter</taxon>
    </lineage>
</organism>
<dbReference type="Proteomes" id="UP001059380">
    <property type="component" value="Chromosome"/>
</dbReference>
<evidence type="ECO:0000256" key="5">
    <source>
        <dbReference type="ARBA" id="ARBA00016181"/>
    </source>
</evidence>
<evidence type="ECO:0000256" key="8">
    <source>
        <dbReference type="ARBA" id="ARBA00023315"/>
    </source>
</evidence>
<dbReference type="NCBIfam" id="TIGR01930">
    <property type="entry name" value="AcCoA-C-Actrans"/>
    <property type="match status" value="1"/>
</dbReference>
<dbReference type="NCBIfam" id="TIGR02430">
    <property type="entry name" value="pcaF"/>
    <property type="match status" value="1"/>
</dbReference>
<gene>
    <name evidence="15" type="primary">pcaF</name>
    <name evidence="15" type="ORF">MOP44_06410</name>
</gene>
<evidence type="ECO:0000256" key="6">
    <source>
        <dbReference type="ARBA" id="ARBA00022679"/>
    </source>
</evidence>